<dbReference type="InterPro" id="IPR031722">
    <property type="entry name" value="Coilin_N"/>
</dbReference>
<feature type="compositionally biased region" description="Polar residues" evidence="1">
    <location>
        <begin position="138"/>
        <end position="150"/>
    </location>
</feature>
<feature type="region of interest" description="Disordered" evidence="1">
    <location>
        <begin position="186"/>
        <end position="258"/>
    </location>
</feature>
<feature type="region of interest" description="Disordered" evidence="1">
    <location>
        <begin position="374"/>
        <end position="409"/>
    </location>
</feature>
<feature type="compositionally biased region" description="Polar residues" evidence="1">
    <location>
        <begin position="186"/>
        <end position="195"/>
    </location>
</feature>
<dbReference type="Pfam" id="PF15862">
    <property type="entry name" value="Coilin_N"/>
    <property type="match status" value="1"/>
</dbReference>
<name>A0A6P8WIP4_DROAB</name>
<feature type="compositionally biased region" description="Low complexity" evidence="1">
    <location>
        <begin position="118"/>
        <end position="128"/>
    </location>
</feature>
<feature type="compositionally biased region" description="Low complexity" evidence="1">
    <location>
        <begin position="238"/>
        <end position="254"/>
    </location>
</feature>
<dbReference type="AlphaFoldDB" id="A0A6P8WIP4"/>
<dbReference type="GeneID" id="117567232"/>
<evidence type="ECO:0000313" key="4">
    <source>
        <dbReference type="RefSeq" id="XP_034102954.1"/>
    </source>
</evidence>
<dbReference type="Proteomes" id="UP000515160">
    <property type="component" value="Chromosome 3"/>
</dbReference>
<evidence type="ECO:0000313" key="3">
    <source>
        <dbReference type="Proteomes" id="UP000515160"/>
    </source>
</evidence>
<evidence type="ECO:0000259" key="2">
    <source>
        <dbReference type="Pfam" id="PF15862"/>
    </source>
</evidence>
<organism evidence="3 4">
    <name type="scientific">Drosophila albomicans</name>
    <name type="common">Fruit fly</name>
    <dbReference type="NCBI Taxonomy" id="7291"/>
    <lineage>
        <taxon>Eukaryota</taxon>
        <taxon>Metazoa</taxon>
        <taxon>Ecdysozoa</taxon>
        <taxon>Arthropoda</taxon>
        <taxon>Hexapoda</taxon>
        <taxon>Insecta</taxon>
        <taxon>Pterygota</taxon>
        <taxon>Neoptera</taxon>
        <taxon>Endopterygota</taxon>
        <taxon>Diptera</taxon>
        <taxon>Brachycera</taxon>
        <taxon>Muscomorpha</taxon>
        <taxon>Ephydroidea</taxon>
        <taxon>Drosophilidae</taxon>
        <taxon>Drosophila</taxon>
    </lineage>
</organism>
<keyword evidence="3" id="KW-1185">Reference proteome</keyword>
<feature type="domain" description="Coilin N-terminal" evidence="2">
    <location>
        <begin position="21"/>
        <end position="180"/>
    </location>
</feature>
<gene>
    <name evidence="4" type="primary">LOC117567232</name>
</gene>
<dbReference type="RefSeq" id="XP_034102954.1">
    <property type="nucleotide sequence ID" value="XM_034247063.2"/>
</dbReference>
<feature type="region of interest" description="Disordered" evidence="1">
    <location>
        <begin position="116"/>
        <end position="173"/>
    </location>
</feature>
<proteinExistence type="predicted"/>
<accession>A0A6P8WIP4</accession>
<reference evidence="4" key="1">
    <citation type="submission" date="2025-08" db="UniProtKB">
        <authorList>
            <consortium name="RefSeq"/>
        </authorList>
    </citation>
    <scope>IDENTIFICATION</scope>
    <source>
        <strain evidence="4">15112-1751.03</strain>
        <tissue evidence="4">Whole Adult</tissue>
    </source>
</reference>
<evidence type="ECO:0000256" key="1">
    <source>
        <dbReference type="SAM" id="MobiDB-lite"/>
    </source>
</evidence>
<feature type="compositionally biased region" description="Basic and acidic residues" evidence="1">
    <location>
        <begin position="377"/>
        <end position="388"/>
    </location>
</feature>
<protein>
    <submittedName>
        <fullName evidence="4">Coilin</fullName>
    </submittedName>
</protein>
<sequence>MHVINLHYFDLFMMNSTAMRVDLSNFFNDARQNSLIWISDSWANIKDVQDHIQSIFRLTNISLLTQDGFYLSPKESIQVLQSVESIKAFTLSTTCSSKEELSEASTLICNGKKRKNYSSDVDSEFSSSTPINPKRSKGTNNTGQFNSQAEETTKIEHSSGKSSKNKSKSQTTVIDDCDDDVELAESSKQLNLQSEETPKTEHSSRKSSKNKSKSQTTAIDDCDDDVELAESSMQTTLSRSNSSRQNNRQSPRQKSCAKRAQAQSFNVESSSNNHIIFADVEEKEAEQQQAEEKQPELEMAAEISNGGVPIVKPQVEFRCALEKMNPIVRVFKLPIERETVKILENIVIPASERSTKPQENKDSIIVPLEAQAATANETKEAEVPEAPRSRPSATTPPITDLEHYEQSPCETSSILPEQSLLETDSDDSDDIVVLDDTTMEASNSFEIIKDMLDNAAKLTDLPNIGETIIFKLTETKGASQQSAKTNYIAGTCSYINRRTKALTITVIASDNVPKNILRSYVSNLEDSTDGTLILNVNFRDLIDAKVVVSTVD</sequence>
<dbReference type="OrthoDB" id="74813at2759"/>